<evidence type="ECO:0000256" key="1">
    <source>
        <dbReference type="ARBA" id="ARBA00023015"/>
    </source>
</evidence>
<evidence type="ECO:0000256" key="2">
    <source>
        <dbReference type="ARBA" id="ARBA00023125"/>
    </source>
</evidence>
<organism evidence="5 6">
    <name type="scientific">Rhizobium lemnae</name>
    <dbReference type="NCBI Taxonomy" id="1214924"/>
    <lineage>
        <taxon>Bacteria</taxon>
        <taxon>Pseudomonadati</taxon>
        <taxon>Pseudomonadota</taxon>
        <taxon>Alphaproteobacteria</taxon>
        <taxon>Hyphomicrobiales</taxon>
        <taxon>Rhizobiaceae</taxon>
        <taxon>Rhizobium/Agrobacterium group</taxon>
        <taxon>Rhizobium</taxon>
    </lineage>
</organism>
<dbReference type="PANTHER" id="PTHR47894:SF1">
    <property type="entry name" value="HTH-TYPE TRANSCRIPTIONAL REGULATOR VQSM"/>
    <property type="match status" value="1"/>
</dbReference>
<protein>
    <submittedName>
        <fullName evidence="5">AraC family transcriptional regulator</fullName>
    </submittedName>
</protein>
<keyword evidence="6" id="KW-1185">Reference proteome</keyword>
<dbReference type="PANTHER" id="PTHR47894">
    <property type="entry name" value="HTH-TYPE TRANSCRIPTIONAL REGULATOR GADX"/>
    <property type="match status" value="1"/>
</dbReference>
<dbReference type="Proteomes" id="UP001595697">
    <property type="component" value="Unassembled WGS sequence"/>
</dbReference>
<dbReference type="RefSeq" id="WP_247259772.1">
    <property type="nucleotide sequence ID" value="NZ_JALJQZ010000004.1"/>
</dbReference>
<dbReference type="InterPro" id="IPR032687">
    <property type="entry name" value="AraC-type_N"/>
</dbReference>
<dbReference type="Pfam" id="PF12833">
    <property type="entry name" value="HTH_18"/>
    <property type="match status" value="1"/>
</dbReference>
<dbReference type="Gene3D" id="1.10.10.60">
    <property type="entry name" value="Homeodomain-like"/>
    <property type="match status" value="1"/>
</dbReference>
<keyword evidence="2" id="KW-0238">DNA-binding</keyword>
<keyword evidence="1" id="KW-0805">Transcription regulation</keyword>
<reference evidence="6" key="1">
    <citation type="journal article" date="2019" name="Int. J. Syst. Evol. Microbiol.">
        <title>The Global Catalogue of Microorganisms (GCM) 10K type strain sequencing project: providing services to taxonomists for standard genome sequencing and annotation.</title>
        <authorList>
            <consortium name="The Broad Institute Genomics Platform"/>
            <consortium name="The Broad Institute Genome Sequencing Center for Infectious Disease"/>
            <person name="Wu L."/>
            <person name="Ma J."/>
        </authorList>
    </citation>
    <scope>NUCLEOTIDE SEQUENCE [LARGE SCALE GENOMIC DNA]</scope>
    <source>
        <strain evidence="6">TBRC 5781</strain>
    </source>
</reference>
<feature type="domain" description="HTH araC/xylS-type" evidence="4">
    <location>
        <begin position="246"/>
        <end position="344"/>
    </location>
</feature>
<comment type="caution">
    <text evidence="5">The sequence shown here is derived from an EMBL/GenBank/DDBJ whole genome shotgun (WGS) entry which is preliminary data.</text>
</comment>
<gene>
    <name evidence="5" type="ORF">ACFOVS_15540</name>
</gene>
<dbReference type="SUPFAM" id="SSF46689">
    <property type="entry name" value="Homeodomain-like"/>
    <property type="match status" value="1"/>
</dbReference>
<accession>A0ABV8ECN0</accession>
<proteinExistence type="predicted"/>
<evidence type="ECO:0000313" key="5">
    <source>
        <dbReference type="EMBL" id="MFC3969527.1"/>
    </source>
</evidence>
<sequence>MPEDLAPVRGRHSVTFIRVAALTPFIEYLQNAGVSPATLLERHNIPSSQLSDSYALIPLHHFVAFLEEAAAATGDEAFGAKVGAHLKPADIGPMGILFSVSQTIQIALRRIARLANSLQGGTNSGVMEQDGTLTWSYALTDRTIWPRRQDAEYSMAATCELVRSCFRATLNPLEVHLEHERPANIEPLKRIFRAPIRFSQSSNRLIFDAEDTGRIYRNEDKFLVATLERHIGDLIQEMKPDEALSAKVASLIQLYLGRRPVTTTFLAQELGMSLRTLQRRLDGEGTSVRALMRQHRSELAAGLLERPDTLAANVALALGYADGAAFSRAFKDWTGRSPREVRPHRSRKLPPPEE</sequence>
<evidence type="ECO:0000256" key="3">
    <source>
        <dbReference type="ARBA" id="ARBA00023163"/>
    </source>
</evidence>
<dbReference type="Pfam" id="PF12625">
    <property type="entry name" value="Arabinose_bd"/>
    <property type="match status" value="1"/>
</dbReference>
<evidence type="ECO:0000259" key="4">
    <source>
        <dbReference type="PROSITE" id="PS01124"/>
    </source>
</evidence>
<dbReference type="SMART" id="SM00342">
    <property type="entry name" value="HTH_ARAC"/>
    <property type="match status" value="1"/>
</dbReference>
<evidence type="ECO:0000313" key="6">
    <source>
        <dbReference type="Proteomes" id="UP001595697"/>
    </source>
</evidence>
<dbReference type="InterPro" id="IPR018060">
    <property type="entry name" value="HTH_AraC"/>
</dbReference>
<dbReference type="InterPro" id="IPR009057">
    <property type="entry name" value="Homeodomain-like_sf"/>
</dbReference>
<dbReference type="PROSITE" id="PS01124">
    <property type="entry name" value="HTH_ARAC_FAMILY_2"/>
    <property type="match status" value="1"/>
</dbReference>
<keyword evidence="3" id="KW-0804">Transcription</keyword>
<name>A0ABV8ECN0_9HYPH</name>
<dbReference type="EMBL" id="JBHSBD010000065">
    <property type="protein sequence ID" value="MFC3969527.1"/>
    <property type="molecule type" value="Genomic_DNA"/>
</dbReference>